<organism evidence="13 14">
    <name type="scientific">Candidatus Spechtbacteria bacterium RIFCSPHIGHO2_01_FULL_43_30</name>
    <dbReference type="NCBI Taxonomy" id="1802158"/>
    <lineage>
        <taxon>Bacteria</taxon>
        <taxon>Candidatus Spechtiibacteriota</taxon>
    </lineage>
</organism>
<dbReference type="GO" id="GO:0050511">
    <property type="term" value="F:undecaprenyldiphospho-muramoylpentapeptide beta-N-acetylglucosaminyltransferase activity"/>
    <property type="evidence" value="ECO:0007669"/>
    <property type="project" value="UniProtKB-UniRule"/>
</dbReference>
<dbReference type="HAMAP" id="MF_00033">
    <property type="entry name" value="MurG"/>
    <property type="match status" value="1"/>
</dbReference>
<keyword evidence="7 10" id="KW-0472">Membrane</keyword>
<dbReference type="GO" id="GO:0051301">
    <property type="term" value="P:cell division"/>
    <property type="evidence" value="ECO:0007669"/>
    <property type="project" value="UniProtKB-KW"/>
</dbReference>
<comment type="similarity">
    <text evidence="10">Belongs to the glycosyltransferase 28 family. MurG subfamily.</text>
</comment>
<keyword evidence="8 10" id="KW-0131">Cell cycle</keyword>
<keyword evidence="9 10" id="KW-0961">Cell wall biogenesis/degradation</keyword>
<comment type="function">
    <text evidence="10">Cell wall formation. Catalyzes the transfer of a GlcNAc subunit on undecaprenyl-pyrophosphoryl-MurNAc-pentapeptide (lipid intermediate I) to form undecaprenyl-pyrophosphoryl-MurNAc-(pentapeptide)GlcNAc (lipid intermediate II).</text>
</comment>
<evidence type="ECO:0000256" key="6">
    <source>
        <dbReference type="ARBA" id="ARBA00022984"/>
    </source>
</evidence>
<dbReference type="STRING" id="1802158.A2827_02065"/>
<name>A0A1G2H404_9BACT</name>
<feature type="domain" description="Glycosyltransferase family 28 N-terminal" evidence="11">
    <location>
        <begin position="24"/>
        <end position="162"/>
    </location>
</feature>
<dbReference type="CDD" id="cd03785">
    <property type="entry name" value="GT28_MurG"/>
    <property type="match status" value="1"/>
</dbReference>
<evidence type="ECO:0000313" key="14">
    <source>
        <dbReference type="Proteomes" id="UP000177932"/>
    </source>
</evidence>
<dbReference type="GO" id="GO:0071555">
    <property type="term" value="P:cell wall organization"/>
    <property type="evidence" value="ECO:0007669"/>
    <property type="project" value="UniProtKB-KW"/>
</dbReference>
<comment type="catalytic activity">
    <reaction evidence="10">
        <text>di-trans,octa-cis-undecaprenyl diphospho-N-acetyl-alpha-D-muramoyl-L-alanyl-D-glutamyl-meso-2,6-diaminopimeloyl-D-alanyl-D-alanine + UDP-N-acetyl-alpha-D-glucosamine = di-trans,octa-cis-undecaprenyl diphospho-[N-acetyl-alpha-D-glucosaminyl-(1-&gt;4)]-N-acetyl-alpha-D-muramoyl-L-alanyl-D-glutamyl-meso-2,6-diaminopimeloyl-D-alanyl-D-alanine + UDP + H(+)</text>
        <dbReference type="Rhea" id="RHEA:31227"/>
        <dbReference type="ChEBI" id="CHEBI:15378"/>
        <dbReference type="ChEBI" id="CHEBI:57705"/>
        <dbReference type="ChEBI" id="CHEBI:58223"/>
        <dbReference type="ChEBI" id="CHEBI:61387"/>
        <dbReference type="ChEBI" id="CHEBI:61388"/>
        <dbReference type="EC" id="2.4.1.227"/>
    </reaction>
</comment>
<proteinExistence type="inferred from homology"/>
<dbReference type="AlphaFoldDB" id="A0A1G2H404"/>
<keyword evidence="2 10" id="KW-0132">Cell division</keyword>
<keyword evidence="6 10" id="KW-0573">Peptidoglycan synthesis</keyword>
<evidence type="ECO:0000259" key="11">
    <source>
        <dbReference type="Pfam" id="PF03033"/>
    </source>
</evidence>
<evidence type="ECO:0000256" key="7">
    <source>
        <dbReference type="ARBA" id="ARBA00023136"/>
    </source>
</evidence>
<keyword evidence="1 10" id="KW-1003">Cell membrane</keyword>
<dbReference type="InterPro" id="IPR004276">
    <property type="entry name" value="GlycoTrans_28_N"/>
</dbReference>
<feature type="binding site" evidence="10">
    <location>
        <position position="186"/>
    </location>
    <ligand>
        <name>UDP-N-acetyl-alpha-D-glucosamine</name>
        <dbReference type="ChEBI" id="CHEBI:57705"/>
    </ligand>
</feature>
<dbReference type="EMBL" id="MHOD01000034">
    <property type="protein sequence ID" value="OGZ57224.1"/>
    <property type="molecule type" value="Genomic_DNA"/>
</dbReference>
<feature type="binding site" evidence="10">
    <location>
        <position position="321"/>
    </location>
    <ligand>
        <name>UDP-N-acetyl-alpha-D-glucosamine</name>
        <dbReference type="ChEBI" id="CHEBI:57705"/>
    </ligand>
</feature>
<dbReference type="PANTHER" id="PTHR21015">
    <property type="entry name" value="UDP-N-ACETYLGLUCOSAMINE--N-ACETYLMURAMYL-(PENTAPEPTIDE) PYROPHOSPHORYL-UNDECAPRENOL N-ACETYLGLUCOSAMINE TRANSFERASE 1"/>
    <property type="match status" value="1"/>
</dbReference>
<comment type="caution">
    <text evidence="10">Lacks conserved residue(s) required for the propagation of feature annotation.</text>
</comment>
<feature type="domain" description="Glycosyl transferase family 28 C-terminal" evidence="12">
    <location>
        <begin position="209"/>
        <end position="378"/>
    </location>
</feature>
<dbReference type="GO" id="GO:0009252">
    <property type="term" value="P:peptidoglycan biosynthetic process"/>
    <property type="evidence" value="ECO:0007669"/>
    <property type="project" value="UniProtKB-UniRule"/>
</dbReference>
<comment type="caution">
    <text evidence="13">The sequence shown here is derived from an EMBL/GenBank/DDBJ whole genome shotgun (WGS) entry which is preliminary data.</text>
</comment>
<dbReference type="Pfam" id="PF03033">
    <property type="entry name" value="Glyco_transf_28"/>
    <property type="match status" value="1"/>
</dbReference>
<evidence type="ECO:0000256" key="8">
    <source>
        <dbReference type="ARBA" id="ARBA00023306"/>
    </source>
</evidence>
<accession>A0A1G2H404</accession>
<protein>
    <recommendedName>
        <fullName evidence="10">UDP-N-acetylglucosamine--N-acetylmuramyl-(pentapeptide) pyrophosphoryl-undecaprenol N-acetylglucosamine transferase</fullName>
        <ecNumber evidence="10">2.4.1.227</ecNumber>
    </recommendedName>
    <alternativeName>
        <fullName evidence="10">Undecaprenyl-PP-MurNAc-pentapeptide-UDPGlcNAc GlcNAc transferase</fullName>
    </alternativeName>
</protein>
<dbReference type="PANTHER" id="PTHR21015:SF22">
    <property type="entry name" value="GLYCOSYLTRANSFERASE"/>
    <property type="match status" value="1"/>
</dbReference>
<evidence type="ECO:0000256" key="1">
    <source>
        <dbReference type="ARBA" id="ARBA00022475"/>
    </source>
</evidence>
<dbReference type="GO" id="GO:0005886">
    <property type="term" value="C:plasma membrane"/>
    <property type="evidence" value="ECO:0007669"/>
    <property type="project" value="UniProtKB-SubCell"/>
</dbReference>
<dbReference type="Pfam" id="PF04101">
    <property type="entry name" value="Glyco_tran_28_C"/>
    <property type="match status" value="1"/>
</dbReference>
<comment type="pathway">
    <text evidence="10">Cell wall biogenesis; peptidoglycan biosynthesis.</text>
</comment>
<sequence length="391" mass="43355">MLYSSEAYILIENIGEEGNPILRILLAGGGSGGHVFPLVAVYRKILEISNGEAEFLFMGPDFFSNGVFRKEGVRTRIVFSGKFRRYFSIFNLLDVFKFPVGFIQTYWHIFWFMPDVIFAKGGYGSVLPVLVGWMFRIPVIIHESDAAPGLANKMLCRFAKFILVSFEESVAFFPKGKTFLTGNPIRNELFLNIPQNAREVLGMKSSRPVIVVFGGSQGSEQINDLILISMPDLAKKYEIVHQCGRSREQDMKKGALLQIHNIEERNFYHVYGLMTEPELASAYASADLIVSRAGSGAIFEIASFGKPSILIPYNGGASSHQEKNAFVYADTGAGIVLEDENLKPHIFLNSIDSILSDAKKLEDMKIAALNFAKLDAAEKIAKAVLALGRQS</sequence>
<evidence type="ECO:0000313" key="13">
    <source>
        <dbReference type="EMBL" id="OGZ57224.1"/>
    </source>
</evidence>
<evidence type="ECO:0000259" key="12">
    <source>
        <dbReference type="Pfam" id="PF04101"/>
    </source>
</evidence>
<keyword evidence="3 10" id="KW-0328">Glycosyltransferase</keyword>
<dbReference type="InterPro" id="IPR007235">
    <property type="entry name" value="Glyco_trans_28_C"/>
</dbReference>
<dbReference type="GO" id="GO:0051991">
    <property type="term" value="F:UDP-N-acetyl-D-glucosamine:N-acetylmuramoyl-L-alanyl-D-glutamyl-meso-2,6-diaminopimelyl-D-alanyl-D-alanine-diphosphoundecaprenol 4-beta-N-acetylglucosaminlytransferase activity"/>
    <property type="evidence" value="ECO:0007669"/>
    <property type="project" value="RHEA"/>
</dbReference>
<evidence type="ECO:0000256" key="9">
    <source>
        <dbReference type="ARBA" id="ARBA00023316"/>
    </source>
</evidence>
<keyword evidence="4 10" id="KW-0808">Transferase</keyword>
<dbReference type="SUPFAM" id="SSF53756">
    <property type="entry name" value="UDP-Glycosyltransferase/glycogen phosphorylase"/>
    <property type="match status" value="1"/>
</dbReference>
<evidence type="ECO:0000256" key="10">
    <source>
        <dbReference type="HAMAP-Rule" id="MF_00033"/>
    </source>
</evidence>
<evidence type="ECO:0000256" key="2">
    <source>
        <dbReference type="ARBA" id="ARBA00022618"/>
    </source>
</evidence>
<keyword evidence="5 10" id="KW-0133">Cell shape</keyword>
<dbReference type="Proteomes" id="UP000177932">
    <property type="component" value="Unassembled WGS sequence"/>
</dbReference>
<reference evidence="13 14" key="1">
    <citation type="journal article" date="2016" name="Nat. Commun.">
        <title>Thousands of microbial genomes shed light on interconnected biogeochemical processes in an aquifer system.</title>
        <authorList>
            <person name="Anantharaman K."/>
            <person name="Brown C.T."/>
            <person name="Hug L.A."/>
            <person name="Sharon I."/>
            <person name="Castelle C.J."/>
            <person name="Probst A.J."/>
            <person name="Thomas B.C."/>
            <person name="Singh A."/>
            <person name="Wilkins M.J."/>
            <person name="Karaoz U."/>
            <person name="Brodie E.L."/>
            <person name="Williams K.H."/>
            <person name="Hubbard S.S."/>
            <person name="Banfield J.F."/>
        </authorList>
    </citation>
    <scope>NUCLEOTIDE SEQUENCE [LARGE SCALE GENOMIC DNA]</scope>
</reference>
<dbReference type="GO" id="GO:0008360">
    <property type="term" value="P:regulation of cell shape"/>
    <property type="evidence" value="ECO:0007669"/>
    <property type="project" value="UniProtKB-KW"/>
</dbReference>
<feature type="binding site" evidence="10">
    <location>
        <position position="216"/>
    </location>
    <ligand>
        <name>UDP-N-acetyl-alpha-D-glucosamine</name>
        <dbReference type="ChEBI" id="CHEBI:57705"/>
    </ligand>
</feature>
<evidence type="ECO:0000256" key="3">
    <source>
        <dbReference type="ARBA" id="ARBA00022676"/>
    </source>
</evidence>
<dbReference type="UniPathway" id="UPA00219"/>
<feature type="binding site" evidence="10">
    <location>
        <begin position="31"/>
        <end position="33"/>
    </location>
    <ligand>
        <name>UDP-N-acetyl-alpha-D-glucosamine</name>
        <dbReference type="ChEBI" id="CHEBI:57705"/>
    </ligand>
</feature>
<evidence type="ECO:0000256" key="4">
    <source>
        <dbReference type="ARBA" id="ARBA00022679"/>
    </source>
</evidence>
<dbReference type="EC" id="2.4.1.227" evidence="10"/>
<gene>
    <name evidence="10" type="primary">murG</name>
    <name evidence="13" type="ORF">A2827_02065</name>
</gene>
<evidence type="ECO:0000256" key="5">
    <source>
        <dbReference type="ARBA" id="ARBA00022960"/>
    </source>
</evidence>
<dbReference type="InterPro" id="IPR006009">
    <property type="entry name" value="GlcNAc_MurG"/>
</dbReference>
<dbReference type="Gene3D" id="3.40.50.2000">
    <property type="entry name" value="Glycogen Phosphorylase B"/>
    <property type="match status" value="2"/>
</dbReference>
<comment type="subcellular location">
    <subcellularLocation>
        <location evidence="10">Cell membrane</location>
        <topology evidence="10">Peripheral membrane protein</topology>
        <orientation evidence="10">Cytoplasmic side</orientation>
    </subcellularLocation>
</comment>
<dbReference type="GO" id="GO:0005975">
    <property type="term" value="P:carbohydrate metabolic process"/>
    <property type="evidence" value="ECO:0007669"/>
    <property type="project" value="InterPro"/>
</dbReference>